<keyword evidence="3 10" id="KW-0255">Endonuclease</keyword>
<evidence type="ECO:0000256" key="9">
    <source>
        <dbReference type="ARBA" id="ARBA00038592"/>
    </source>
</evidence>
<feature type="binding site" evidence="10">
    <location>
        <position position="249"/>
    </location>
    <ligand>
        <name>Mn(2+)</name>
        <dbReference type="ChEBI" id="CHEBI:29035"/>
    </ligand>
</feature>
<dbReference type="Proteomes" id="UP000324781">
    <property type="component" value="Unassembled WGS sequence"/>
</dbReference>
<dbReference type="InterPro" id="IPR042206">
    <property type="entry name" value="CRISPR-assoc_Cas1_C"/>
</dbReference>
<dbReference type="RefSeq" id="WP_149678302.1">
    <property type="nucleotide sequence ID" value="NZ_FQZP01000012.1"/>
</dbReference>
<evidence type="ECO:0000256" key="6">
    <source>
        <dbReference type="ARBA" id="ARBA00023118"/>
    </source>
</evidence>
<dbReference type="EC" id="3.1.-.-" evidence="10"/>
<name>A0A1M6EJF3_9FIRM</name>
<dbReference type="PANTHER" id="PTHR34353:SF2">
    <property type="entry name" value="CRISPR-ASSOCIATED ENDONUCLEASE CAS1 1"/>
    <property type="match status" value="1"/>
</dbReference>
<dbReference type="NCBIfam" id="TIGR00287">
    <property type="entry name" value="cas1"/>
    <property type="match status" value="1"/>
</dbReference>
<dbReference type="InterPro" id="IPR042211">
    <property type="entry name" value="CRISPR-assoc_Cas1_N"/>
</dbReference>
<dbReference type="GO" id="GO:0051607">
    <property type="term" value="P:defense response to virus"/>
    <property type="evidence" value="ECO:0007669"/>
    <property type="project" value="UniProtKB-UniRule"/>
</dbReference>
<dbReference type="InterPro" id="IPR019856">
    <property type="entry name" value="CRISPR-assoc_Cas1_DVULG"/>
</dbReference>
<keyword evidence="5 10" id="KW-0460">Magnesium</keyword>
<dbReference type="InterPro" id="IPR002729">
    <property type="entry name" value="CRISPR-assoc_Cas1"/>
</dbReference>
<comment type="subunit">
    <text evidence="9 10">Homodimer, forms a heterotetramer with a Cas2 homodimer.</text>
</comment>
<dbReference type="PANTHER" id="PTHR34353">
    <property type="entry name" value="CRISPR-ASSOCIATED ENDONUCLEASE CAS1 1"/>
    <property type="match status" value="1"/>
</dbReference>
<sequence>MKKLLNTLYVTSPNKYLALDGENVVVLESNEEVGRIPLHNIQGIVTFGYIGASPALMGACASRDISLCFLSSSGRFLARIVGSETGNVVLRKTQYRISDDEKMCTVIAKNMIIGKIFNSRWVIERALRDHALRLDVEKLKRKSAFLKDAILKVKLCTDTQQLRGIEGEASSIYFSVFDDLVLQQKEDFYFKNRNKRPPLDNLNALLSFSYTLLANECASALQTVGLDPYVGFLHKDRPGRMSLALDLMEELRSVFADRFVLSLVNKKIVSPNGFSVKENGAVIMNDETRKIVLSNWQAKKKEVITHPFLQEKVEWGIVPHVQALLLARYIRGDIDQYPPFLWK</sequence>
<dbReference type="InterPro" id="IPR050646">
    <property type="entry name" value="Cas1"/>
</dbReference>
<dbReference type="GO" id="GO:0046872">
    <property type="term" value="F:metal ion binding"/>
    <property type="evidence" value="ECO:0007669"/>
    <property type="project" value="UniProtKB-UniRule"/>
</dbReference>
<gene>
    <name evidence="10" type="primary">cas1</name>
    <name evidence="11" type="ORF">SAMN05444373_101237</name>
</gene>
<evidence type="ECO:0000256" key="10">
    <source>
        <dbReference type="HAMAP-Rule" id="MF_01470"/>
    </source>
</evidence>
<comment type="cofactor">
    <cofactor evidence="10">
        <name>Mg(2+)</name>
        <dbReference type="ChEBI" id="CHEBI:18420"/>
    </cofactor>
    <cofactor evidence="10">
        <name>Mn(2+)</name>
        <dbReference type="ChEBI" id="CHEBI:29035"/>
    </cofactor>
</comment>
<dbReference type="Pfam" id="PF01867">
    <property type="entry name" value="Cas_Cas1"/>
    <property type="match status" value="1"/>
</dbReference>
<dbReference type="GO" id="GO:0004520">
    <property type="term" value="F:DNA endonuclease activity"/>
    <property type="evidence" value="ECO:0007669"/>
    <property type="project" value="InterPro"/>
</dbReference>
<dbReference type="GO" id="GO:0003677">
    <property type="term" value="F:DNA binding"/>
    <property type="evidence" value="ECO:0007669"/>
    <property type="project" value="UniProtKB-KW"/>
</dbReference>
<organism evidence="11 12">
    <name type="scientific">Thermoclostridium caenicola</name>
    <dbReference type="NCBI Taxonomy" id="659425"/>
    <lineage>
        <taxon>Bacteria</taxon>
        <taxon>Bacillati</taxon>
        <taxon>Bacillota</taxon>
        <taxon>Clostridia</taxon>
        <taxon>Eubacteriales</taxon>
        <taxon>Oscillospiraceae</taxon>
        <taxon>Thermoclostridium</taxon>
    </lineage>
</organism>
<keyword evidence="6 10" id="KW-0051">Antiviral defense</keyword>
<evidence type="ECO:0000256" key="4">
    <source>
        <dbReference type="ARBA" id="ARBA00022801"/>
    </source>
</evidence>
<dbReference type="GO" id="GO:0016787">
    <property type="term" value="F:hydrolase activity"/>
    <property type="evidence" value="ECO:0007669"/>
    <property type="project" value="UniProtKB-KW"/>
</dbReference>
<dbReference type="CDD" id="cd09721">
    <property type="entry name" value="Cas1_I-C"/>
    <property type="match status" value="1"/>
</dbReference>
<keyword evidence="1 10" id="KW-0540">Nuclease</keyword>
<dbReference type="AlphaFoldDB" id="A0A1M6EJF3"/>
<accession>A0A1M6EJF3</accession>
<comment type="function">
    <text evidence="10">CRISPR (clustered regularly interspaced short palindromic repeat), is an adaptive immune system that provides protection against mobile genetic elements (viruses, transposable elements and conjugative plasmids). CRISPR clusters contain spacers, sequences complementary to antecedent mobile elements, and target invading nucleic acids. CRISPR clusters are transcribed and processed into CRISPR RNA (crRNA). Acts as a dsDNA endonuclease. Involved in the integration of spacer DNA into the CRISPR cassette.</text>
</comment>
<dbReference type="OrthoDB" id="9803119at2"/>
<protein>
    <recommendedName>
        <fullName evidence="10">CRISPR-associated endonuclease Cas1</fullName>
        <ecNumber evidence="10">3.1.-.-</ecNumber>
    </recommendedName>
</protein>
<keyword evidence="2 10" id="KW-0479">Metal-binding</keyword>
<dbReference type="NCBIfam" id="TIGR03640">
    <property type="entry name" value="cas1_DVULG"/>
    <property type="match status" value="1"/>
</dbReference>
<dbReference type="EMBL" id="FQZP01000012">
    <property type="protein sequence ID" value="SHI85428.1"/>
    <property type="molecule type" value="Genomic_DNA"/>
</dbReference>
<evidence type="ECO:0000256" key="1">
    <source>
        <dbReference type="ARBA" id="ARBA00022722"/>
    </source>
</evidence>
<evidence type="ECO:0000256" key="5">
    <source>
        <dbReference type="ARBA" id="ARBA00022842"/>
    </source>
</evidence>
<evidence type="ECO:0000256" key="2">
    <source>
        <dbReference type="ARBA" id="ARBA00022723"/>
    </source>
</evidence>
<feature type="binding site" evidence="10">
    <location>
        <position position="166"/>
    </location>
    <ligand>
        <name>Mn(2+)</name>
        <dbReference type="ChEBI" id="CHEBI:29035"/>
    </ligand>
</feature>
<comment type="similarity">
    <text evidence="10">Belongs to the CRISPR-associated endonuclease Cas1 family.</text>
</comment>
<evidence type="ECO:0000256" key="3">
    <source>
        <dbReference type="ARBA" id="ARBA00022759"/>
    </source>
</evidence>
<evidence type="ECO:0000256" key="7">
    <source>
        <dbReference type="ARBA" id="ARBA00023125"/>
    </source>
</evidence>
<keyword evidence="8 10" id="KW-0464">Manganese</keyword>
<keyword evidence="12" id="KW-1185">Reference proteome</keyword>
<dbReference type="Gene3D" id="1.20.120.920">
    <property type="entry name" value="CRISPR-associated endonuclease Cas1, C-terminal domain"/>
    <property type="match status" value="1"/>
</dbReference>
<evidence type="ECO:0000256" key="8">
    <source>
        <dbReference type="ARBA" id="ARBA00023211"/>
    </source>
</evidence>
<feature type="binding site" evidence="10">
    <location>
        <position position="234"/>
    </location>
    <ligand>
        <name>Mn(2+)</name>
        <dbReference type="ChEBI" id="CHEBI:29035"/>
    </ligand>
</feature>
<proteinExistence type="inferred from homology"/>
<dbReference type="Gene3D" id="3.100.10.20">
    <property type="entry name" value="CRISPR-associated endonuclease Cas1, N-terminal domain"/>
    <property type="match status" value="1"/>
</dbReference>
<evidence type="ECO:0000313" key="11">
    <source>
        <dbReference type="EMBL" id="SHI85428.1"/>
    </source>
</evidence>
<keyword evidence="4 10" id="KW-0378">Hydrolase</keyword>
<reference evidence="11 12" key="1">
    <citation type="submission" date="2016-11" db="EMBL/GenBank/DDBJ databases">
        <authorList>
            <person name="Varghese N."/>
            <person name="Submissions S."/>
        </authorList>
    </citation>
    <scope>NUCLEOTIDE SEQUENCE [LARGE SCALE GENOMIC DNA]</scope>
    <source>
        <strain evidence="11 12">DSM 19027</strain>
    </source>
</reference>
<evidence type="ECO:0000313" key="12">
    <source>
        <dbReference type="Proteomes" id="UP000324781"/>
    </source>
</evidence>
<dbReference type="HAMAP" id="MF_01470">
    <property type="entry name" value="Cas1"/>
    <property type="match status" value="1"/>
</dbReference>
<dbReference type="GO" id="GO:0043571">
    <property type="term" value="P:maintenance of CRISPR repeat elements"/>
    <property type="evidence" value="ECO:0007669"/>
    <property type="project" value="UniProtKB-UniRule"/>
</dbReference>
<keyword evidence="7 10" id="KW-0238">DNA-binding</keyword>